<keyword evidence="3" id="KW-1185">Reference proteome</keyword>
<evidence type="ECO:0000256" key="1">
    <source>
        <dbReference type="SAM" id="MobiDB-lite"/>
    </source>
</evidence>
<evidence type="ECO:0000313" key="3">
    <source>
        <dbReference type="Proteomes" id="UP001501490"/>
    </source>
</evidence>
<gene>
    <name evidence="2" type="ORF">GCM10022236_49490</name>
</gene>
<evidence type="ECO:0000313" key="2">
    <source>
        <dbReference type="EMBL" id="GAA3640938.1"/>
    </source>
</evidence>
<organism evidence="2 3">
    <name type="scientific">Microlunatus ginsengisoli</name>
    <dbReference type="NCBI Taxonomy" id="363863"/>
    <lineage>
        <taxon>Bacteria</taxon>
        <taxon>Bacillati</taxon>
        <taxon>Actinomycetota</taxon>
        <taxon>Actinomycetes</taxon>
        <taxon>Propionibacteriales</taxon>
        <taxon>Propionibacteriaceae</taxon>
        <taxon>Microlunatus</taxon>
    </lineage>
</organism>
<reference evidence="3" key="1">
    <citation type="journal article" date="2019" name="Int. J. Syst. Evol. Microbiol.">
        <title>The Global Catalogue of Microorganisms (GCM) 10K type strain sequencing project: providing services to taxonomists for standard genome sequencing and annotation.</title>
        <authorList>
            <consortium name="The Broad Institute Genomics Platform"/>
            <consortium name="The Broad Institute Genome Sequencing Center for Infectious Disease"/>
            <person name="Wu L."/>
            <person name="Ma J."/>
        </authorList>
    </citation>
    <scope>NUCLEOTIDE SEQUENCE [LARGE SCALE GENOMIC DNA]</scope>
    <source>
        <strain evidence="3">JCM 16929</strain>
    </source>
</reference>
<accession>A0ABP7AUN5</accession>
<sequence length="95" mass="10598">MPADYPTGNRRNPPRVAPPATRPVTPRPVARRPWIRLSKIAPSPSPGLEVQSGGPSAVTFGKPTTYRYVFRLADPRVHEGRIRRTERSEDLVVCL</sequence>
<protein>
    <submittedName>
        <fullName evidence="2">Uncharacterized protein</fullName>
    </submittedName>
</protein>
<name>A0ABP7AUN5_9ACTN</name>
<feature type="region of interest" description="Disordered" evidence="1">
    <location>
        <begin position="1"/>
        <end position="57"/>
    </location>
</feature>
<dbReference type="Proteomes" id="UP001501490">
    <property type="component" value="Unassembled WGS sequence"/>
</dbReference>
<proteinExistence type="predicted"/>
<dbReference type="EMBL" id="BAABAB010000050">
    <property type="protein sequence ID" value="GAA3640938.1"/>
    <property type="molecule type" value="Genomic_DNA"/>
</dbReference>
<comment type="caution">
    <text evidence="2">The sequence shown here is derived from an EMBL/GenBank/DDBJ whole genome shotgun (WGS) entry which is preliminary data.</text>
</comment>